<feature type="domain" description="YdhG-like" evidence="1">
    <location>
        <begin position="24"/>
        <end position="129"/>
    </location>
</feature>
<dbReference type="RefSeq" id="WP_074538435.1">
    <property type="nucleotide sequence ID" value="NZ_FNBD01000006.1"/>
</dbReference>
<evidence type="ECO:0000313" key="2">
    <source>
        <dbReference type="EMBL" id="SDE99559.1"/>
    </source>
</evidence>
<dbReference type="Gene3D" id="3.90.1150.200">
    <property type="match status" value="1"/>
</dbReference>
<dbReference type="InterPro" id="IPR014922">
    <property type="entry name" value="YdhG-like"/>
</dbReference>
<evidence type="ECO:0000313" key="3">
    <source>
        <dbReference type="Proteomes" id="UP000182114"/>
    </source>
</evidence>
<dbReference type="eggNOG" id="COG5646">
    <property type="taxonomic scope" value="Bacteria"/>
</dbReference>
<accession>A0A1G7HHQ3</accession>
<proteinExistence type="predicted"/>
<dbReference type="SUPFAM" id="SSF159888">
    <property type="entry name" value="YdhG-like"/>
    <property type="match status" value="1"/>
</dbReference>
<organism evidence="2 3">
    <name type="scientific">Cellulophaga baltica</name>
    <dbReference type="NCBI Taxonomy" id="76594"/>
    <lineage>
        <taxon>Bacteria</taxon>
        <taxon>Pseudomonadati</taxon>
        <taxon>Bacteroidota</taxon>
        <taxon>Flavobacteriia</taxon>
        <taxon>Flavobacteriales</taxon>
        <taxon>Flavobacteriaceae</taxon>
        <taxon>Cellulophaga</taxon>
    </lineage>
</organism>
<dbReference type="Pfam" id="PF08818">
    <property type="entry name" value="DUF1801"/>
    <property type="match status" value="1"/>
</dbReference>
<dbReference type="EMBL" id="FNBD01000006">
    <property type="protein sequence ID" value="SDE99559.1"/>
    <property type="molecule type" value="Genomic_DNA"/>
</dbReference>
<evidence type="ECO:0000259" key="1">
    <source>
        <dbReference type="Pfam" id="PF08818"/>
    </source>
</evidence>
<keyword evidence="3" id="KW-1185">Reference proteome</keyword>
<protein>
    <recommendedName>
        <fullName evidence="1">YdhG-like domain-containing protein</fullName>
    </recommendedName>
</protein>
<dbReference type="Proteomes" id="UP000182114">
    <property type="component" value="Unassembled WGS sequence"/>
</dbReference>
<sequence length="142" mass="16456">MEQLLLLENPKVALVFEGYPDLIRPKMRALRNLILEAANELDDVQELEETLKWGEPSYIAKKGSTIRIDWKKKTPEHYAIYFKCTSLLVTTFKEVFPDQFTYEGNRALVFKVEEEIPVKELISCIKAALQYHTIKHVPSLGM</sequence>
<reference evidence="3" key="1">
    <citation type="submission" date="2016-10" db="EMBL/GenBank/DDBJ databases">
        <authorList>
            <person name="Varghese N."/>
            <person name="Submissions S."/>
        </authorList>
    </citation>
    <scope>NUCLEOTIDE SEQUENCE [LARGE SCALE GENOMIC DNA]</scope>
    <source>
        <strain evidence="3">DSM 24729</strain>
    </source>
</reference>
<name>A0A1G7HHQ3_9FLAO</name>
<dbReference type="AlphaFoldDB" id="A0A1G7HHQ3"/>
<gene>
    <name evidence="2" type="ORF">SAMN04487992_10663</name>
</gene>